<evidence type="ECO:0008006" key="3">
    <source>
        <dbReference type="Google" id="ProtNLM"/>
    </source>
</evidence>
<gene>
    <name evidence="1" type="ORF">PHMEG_00020669</name>
</gene>
<sequence>MYRKEFGVDTFSDMQIIKELSTRSYPEPQIGIILQRLNTYSGYEKLGERLQKKLFHHWIHVHKAAPESFGKLLADPYSFEMLFGLLKVDVRLKTLEGYTLQYAKPLKTNT</sequence>
<proteinExistence type="predicted"/>
<protein>
    <recommendedName>
        <fullName evidence="3">Avirulence (Avh) protein</fullName>
    </recommendedName>
</protein>
<dbReference type="AlphaFoldDB" id="A0A225VNA7"/>
<organism evidence="1 2">
    <name type="scientific">Phytophthora megakarya</name>
    <dbReference type="NCBI Taxonomy" id="4795"/>
    <lineage>
        <taxon>Eukaryota</taxon>
        <taxon>Sar</taxon>
        <taxon>Stramenopiles</taxon>
        <taxon>Oomycota</taxon>
        <taxon>Peronosporomycetes</taxon>
        <taxon>Peronosporales</taxon>
        <taxon>Peronosporaceae</taxon>
        <taxon>Phytophthora</taxon>
    </lineage>
</organism>
<dbReference type="EMBL" id="NBNE01003723">
    <property type="protein sequence ID" value="OWZ06996.1"/>
    <property type="molecule type" value="Genomic_DNA"/>
</dbReference>
<reference evidence="2" key="1">
    <citation type="submission" date="2017-03" db="EMBL/GenBank/DDBJ databases">
        <title>Phytopthora megakarya and P. palmivora, two closely related causual agents of cacao black pod achieved similar genome size and gene model numbers by different mechanisms.</title>
        <authorList>
            <person name="Ali S."/>
            <person name="Shao J."/>
            <person name="Larry D.J."/>
            <person name="Kronmiller B."/>
            <person name="Shen D."/>
            <person name="Strem M.D."/>
            <person name="Melnick R.L."/>
            <person name="Guiltinan M.J."/>
            <person name="Tyler B.M."/>
            <person name="Meinhardt L.W."/>
            <person name="Bailey B.A."/>
        </authorList>
    </citation>
    <scope>NUCLEOTIDE SEQUENCE [LARGE SCALE GENOMIC DNA]</scope>
    <source>
        <strain evidence="2">zdho120</strain>
    </source>
</reference>
<comment type="caution">
    <text evidence="1">The sequence shown here is derived from an EMBL/GenBank/DDBJ whole genome shotgun (WGS) entry which is preliminary data.</text>
</comment>
<dbReference type="OrthoDB" id="126955at2759"/>
<keyword evidence="2" id="KW-1185">Reference proteome</keyword>
<dbReference type="Proteomes" id="UP000198211">
    <property type="component" value="Unassembled WGS sequence"/>
</dbReference>
<name>A0A225VNA7_9STRA</name>
<accession>A0A225VNA7</accession>
<evidence type="ECO:0000313" key="2">
    <source>
        <dbReference type="Proteomes" id="UP000198211"/>
    </source>
</evidence>
<evidence type="ECO:0000313" key="1">
    <source>
        <dbReference type="EMBL" id="OWZ06996.1"/>
    </source>
</evidence>